<dbReference type="SUPFAM" id="SSF53901">
    <property type="entry name" value="Thiolase-like"/>
    <property type="match status" value="2"/>
</dbReference>
<dbReference type="InterPro" id="IPR016039">
    <property type="entry name" value="Thiolase-like"/>
</dbReference>
<keyword evidence="3" id="KW-1185">Reference proteome</keyword>
<protein>
    <recommendedName>
        <fullName evidence="1">Thiolase C-terminal domain-containing protein</fullName>
    </recommendedName>
</protein>
<sequence length="209" mass="22278">MSRKPIQVPANCELTLGMTCVDKAHRPHRLADARRRAIPEPCRRHPGRLPGRDGRCVHTAGTSSQIADGAAALMLMTRERAEVLGLSPLATIVDACLVGCDPVLMLEGPIPATRKLFDAQRMTISDLDVIEINEAFAAVVPAWERELKATMNRVNPNGGAIALGHPPGATGAMLLTKAVHELARTEGEHTRVTMCCGGGLGTGTLLRRG</sequence>
<dbReference type="OrthoDB" id="1402717at2"/>
<dbReference type="GO" id="GO:0016747">
    <property type="term" value="F:acyltransferase activity, transferring groups other than amino-acyl groups"/>
    <property type="evidence" value="ECO:0007669"/>
    <property type="project" value="InterPro"/>
</dbReference>
<accession>A0A4U0RMH6</accession>
<feature type="domain" description="Thiolase C-terminal" evidence="1">
    <location>
        <begin position="87"/>
        <end position="207"/>
    </location>
</feature>
<proteinExistence type="predicted"/>
<evidence type="ECO:0000313" key="3">
    <source>
        <dbReference type="Proteomes" id="UP000305778"/>
    </source>
</evidence>
<comment type="caution">
    <text evidence="2">The sequence shown here is derived from an EMBL/GenBank/DDBJ whole genome shotgun (WGS) entry which is preliminary data.</text>
</comment>
<dbReference type="Proteomes" id="UP000305778">
    <property type="component" value="Unassembled WGS sequence"/>
</dbReference>
<gene>
    <name evidence="2" type="ORF">FCI23_50075</name>
</gene>
<organism evidence="2 3">
    <name type="scientific">Actinacidiphila oryziradicis</name>
    <dbReference type="NCBI Taxonomy" id="2571141"/>
    <lineage>
        <taxon>Bacteria</taxon>
        <taxon>Bacillati</taxon>
        <taxon>Actinomycetota</taxon>
        <taxon>Actinomycetes</taxon>
        <taxon>Kitasatosporales</taxon>
        <taxon>Streptomycetaceae</taxon>
        <taxon>Actinacidiphila</taxon>
    </lineage>
</organism>
<evidence type="ECO:0000259" key="1">
    <source>
        <dbReference type="Pfam" id="PF02803"/>
    </source>
</evidence>
<dbReference type="InterPro" id="IPR020613">
    <property type="entry name" value="Thiolase_CS"/>
</dbReference>
<reference evidence="2 3" key="1">
    <citation type="submission" date="2019-04" db="EMBL/GenBank/DDBJ databases">
        <title>Streptomyces oryziradicis sp. nov., a novel actinomycete isolated from rhizosphere soil of rice (Oryza sativa L.).</title>
        <authorList>
            <person name="Li C."/>
        </authorList>
    </citation>
    <scope>NUCLEOTIDE SEQUENCE [LARGE SCALE GENOMIC DNA]</scope>
    <source>
        <strain evidence="2 3">NEAU-C40</strain>
    </source>
</reference>
<dbReference type="RefSeq" id="WP_136730643.1">
    <property type="nucleotide sequence ID" value="NZ_SUMC01000149.1"/>
</dbReference>
<dbReference type="Gene3D" id="3.40.47.10">
    <property type="match status" value="2"/>
</dbReference>
<dbReference type="EMBL" id="SUMC01000149">
    <property type="protein sequence ID" value="TJZ97073.1"/>
    <property type="molecule type" value="Genomic_DNA"/>
</dbReference>
<name>A0A4U0RMH6_9ACTN</name>
<dbReference type="PROSITE" id="PS00737">
    <property type="entry name" value="THIOLASE_2"/>
    <property type="match status" value="1"/>
</dbReference>
<dbReference type="Pfam" id="PF02803">
    <property type="entry name" value="Thiolase_C"/>
    <property type="match status" value="1"/>
</dbReference>
<dbReference type="PANTHER" id="PTHR43365">
    <property type="entry name" value="BLR7806 PROTEIN"/>
    <property type="match status" value="1"/>
</dbReference>
<evidence type="ECO:0000313" key="2">
    <source>
        <dbReference type="EMBL" id="TJZ97073.1"/>
    </source>
</evidence>
<dbReference type="InterPro" id="IPR020617">
    <property type="entry name" value="Thiolase_C"/>
</dbReference>
<dbReference type="AlphaFoldDB" id="A0A4U0RMH6"/>
<dbReference type="PANTHER" id="PTHR43365:SF1">
    <property type="entry name" value="ACETYL-COA C-ACYLTRANSFERASE"/>
    <property type="match status" value="1"/>
</dbReference>